<dbReference type="Pfam" id="PF07931">
    <property type="entry name" value="CPT"/>
    <property type="match status" value="1"/>
</dbReference>
<reference evidence="1 2" key="1">
    <citation type="journal article" date="2019" name="Int. J. Syst. Evol. Microbiol.">
        <title>The Global Catalogue of Microorganisms (GCM) 10K type strain sequencing project: providing services to taxonomists for standard genome sequencing and annotation.</title>
        <authorList>
            <consortium name="The Broad Institute Genomics Platform"/>
            <consortium name="The Broad Institute Genome Sequencing Center for Infectious Disease"/>
            <person name="Wu L."/>
            <person name="Ma J."/>
        </authorList>
    </citation>
    <scope>NUCLEOTIDE SEQUENCE [LARGE SCALE GENOMIC DNA]</scope>
    <source>
        <strain evidence="1 2">JCM 15628</strain>
    </source>
</reference>
<dbReference type="EMBL" id="BAAAPU010000012">
    <property type="protein sequence ID" value="GAA1994029.1"/>
    <property type="molecule type" value="Genomic_DNA"/>
</dbReference>
<protein>
    <recommendedName>
        <fullName evidence="3">Shikimate kinase</fullName>
    </recommendedName>
</protein>
<organism evidence="1 2">
    <name type="scientific">Terrabacter lapilli</name>
    <dbReference type="NCBI Taxonomy" id="436231"/>
    <lineage>
        <taxon>Bacteria</taxon>
        <taxon>Bacillati</taxon>
        <taxon>Actinomycetota</taxon>
        <taxon>Actinomycetes</taxon>
        <taxon>Micrococcales</taxon>
        <taxon>Intrasporangiaceae</taxon>
        <taxon>Terrabacter</taxon>
    </lineage>
</organism>
<evidence type="ECO:0008006" key="3">
    <source>
        <dbReference type="Google" id="ProtNLM"/>
    </source>
</evidence>
<dbReference type="InterPro" id="IPR027417">
    <property type="entry name" value="P-loop_NTPase"/>
</dbReference>
<evidence type="ECO:0000313" key="1">
    <source>
        <dbReference type="EMBL" id="GAA1994029.1"/>
    </source>
</evidence>
<sequence>MTALRPLLLTGGPAVGKTTTARALARVTDQCAYIDVDDVRQMIKSGGIAPWKGLEGRAQHLLGVRNAAALVANFTDAGISVILSDVVTRDLLNVYRDLVPELLAIRLACELPTARARASTRRVYLTAEEFEMLHRQQSEPLGTDVELDVSRLTLEEQVDAVRHHWLHPQGDGRSAG</sequence>
<comment type="caution">
    <text evidence="1">The sequence shown here is derived from an EMBL/GenBank/DDBJ whole genome shotgun (WGS) entry which is preliminary data.</text>
</comment>
<accession>A0ABN2SYW8</accession>
<dbReference type="SUPFAM" id="SSF52540">
    <property type="entry name" value="P-loop containing nucleoside triphosphate hydrolases"/>
    <property type="match status" value="1"/>
</dbReference>
<name>A0ABN2SYW8_9MICO</name>
<dbReference type="Proteomes" id="UP001500013">
    <property type="component" value="Unassembled WGS sequence"/>
</dbReference>
<keyword evidence="2" id="KW-1185">Reference proteome</keyword>
<dbReference type="RefSeq" id="WP_344067154.1">
    <property type="nucleotide sequence ID" value="NZ_BAAAPU010000012.1"/>
</dbReference>
<dbReference type="Gene3D" id="3.40.50.300">
    <property type="entry name" value="P-loop containing nucleotide triphosphate hydrolases"/>
    <property type="match status" value="1"/>
</dbReference>
<proteinExistence type="predicted"/>
<evidence type="ECO:0000313" key="2">
    <source>
        <dbReference type="Proteomes" id="UP001500013"/>
    </source>
</evidence>
<gene>
    <name evidence="1" type="ORF">GCM10009817_40390</name>
</gene>